<dbReference type="CDD" id="cd04301">
    <property type="entry name" value="NAT_SF"/>
    <property type="match status" value="1"/>
</dbReference>
<dbReference type="Gene3D" id="3.40.630.30">
    <property type="match status" value="1"/>
</dbReference>
<dbReference type="NCBIfam" id="TIGR01575">
    <property type="entry name" value="rimI"/>
    <property type="match status" value="1"/>
</dbReference>
<comment type="subcellular location">
    <subcellularLocation>
        <location evidence="5 6">Cytoplasm</location>
    </subcellularLocation>
</comment>
<feature type="active site" description="Proton donor" evidence="5">
    <location>
        <position position="116"/>
    </location>
</feature>
<comment type="function">
    <text evidence="5 6">Acetylates the N-terminal alanine of ribosomal protein bS18.</text>
</comment>
<organism evidence="8 9">
    <name type="scientific">Rivihabitans pingtungensis</name>
    <dbReference type="NCBI Taxonomy" id="1054498"/>
    <lineage>
        <taxon>Bacteria</taxon>
        <taxon>Pseudomonadati</taxon>
        <taxon>Pseudomonadota</taxon>
        <taxon>Betaproteobacteria</taxon>
        <taxon>Neisseriales</taxon>
        <taxon>Aquaspirillaceae</taxon>
        <taxon>Rivihabitans</taxon>
    </lineage>
</organism>
<dbReference type="Proteomes" id="UP000247555">
    <property type="component" value="Unassembled WGS sequence"/>
</dbReference>
<feature type="active site" description="Proton acceptor" evidence="5">
    <location>
        <position position="104"/>
    </location>
</feature>
<dbReference type="EMBL" id="QJKI01000002">
    <property type="protein sequence ID" value="PXX81346.1"/>
    <property type="molecule type" value="Genomic_DNA"/>
</dbReference>
<evidence type="ECO:0000256" key="4">
    <source>
        <dbReference type="ARBA" id="ARBA00023315"/>
    </source>
</evidence>
<gene>
    <name evidence="5" type="primary">rimI</name>
    <name evidence="8" type="ORF">DFR34_102186</name>
</gene>
<feature type="domain" description="N-acetyltransferase" evidence="7">
    <location>
        <begin position="2"/>
        <end position="148"/>
    </location>
</feature>
<proteinExistence type="inferred from homology"/>
<evidence type="ECO:0000256" key="2">
    <source>
        <dbReference type="ARBA" id="ARBA00022490"/>
    </source>
</evidence>
<dbReference type="OrthoDB" id="9796919at2"/>
<feature type="binding site" evidence="5">
    <location>
        <begin position="70"/>
        <end position="72"/>
    </location>
    <ligand>
        <name>acetyl-CoA</name>
        <dbReference type="ChEBI" id="CHEBI:57288"/>
    </ligand>
</feature>
<feature type="binding site" evidence="5">
    <location>
        <position position="109"/>
    </location>
    <ligand>
        <name>acetyl-CoA</name>
        <dbReference type="ChEBI" id="CHEBI:57288"/>
    </ligand>
</feature>
<dbReference type="AlphaFoldDB" id="A0A318L0A4"/>
<evidence type="ECO:0000259" key="7">
    <source>
        <dbReference type="PROSITE" id="PS51186"/>
    </source>
</evidence>
<comment type="catalytic activity">
    <reaction evidence="5 6">
        <text>N-terminal L-alanyl-[ribosomal protein bS18] + acetyl-CoA = N-terminal N(alpha)-acetyl-L-alanyl-[ribosomal protein bS18] + CoA + H(+)</text>
        <dbReference type="Rhea" id="RHEA:43756"/>
        <dbReference type="Rhea" id="RHEA-COMP:10676"/>
        <dbReference type="Rhea" id="RHEA-COMP:10677"/>
        <dbReference type="ChEBI" id="CHEBI:15378"/>
        <dbReference type="ChEBI" id="CHEBI:57287"/>
        <dbReference type="ChEBI" id="CHEBI:57288"/>
        <dbReference type="ChEBI" id="CHEBI:64718"/>
        <dbReference type="ChEBI" id="CHEBI:83683"/>
        <dbReference type="EC" id="2.3.1.266"/>
    </reaction>
</comment>
<evidence type="ECO:0000256" key="5">
    <source>
        <dbReference type="HAMAP-Rule" id="MF_02210"/>
    </source>
</evidence>
<evidence type="ECO:0000313" key="9">
    <source>
        <dbReference type="Proteomes" id="UP000247555"/>
    </source>
</evidence>
<dbReference type="HAMAP" id="MF_02210">
    <property type="entry name" value="RimI"/>
    <property type="match status" value="1"/>
</dbReference>
<dbReference type="SUPFAM" id="SSF55729">
    <property type="entry name" value="Acyl-CoA N-acyltransferases (Nat)"/>
    <property type="match status" value="1"/>
</dbReference>
<dbReference type="InterPro" id="IPR043690">
    <property type="entry name" value="RimI"/>
</dbReference>
<comment type="caution">
    <text evidence="5">Lacks conserved residue(s) required for the propagation of feature annotation.</text>
</comment>
<comment type="caution">
    <text evidence="8">The sequence shown here is derived from an EMBL/GenBank/DDBJ whole genome shotgun (WGS) entry which is preliminary data.</text>
</comment>
<reference evidence="8 9" key="1">
    <citation type="submission" date="2018-05" db="EMBL/GenBank/DDBJ databases">
        <title>Genomic Encyclopedia of Type Strains, Phase IV (KMG-IV): sequencing the most valuable type-strain genomes for metagenomic binning, comparative biology and taxonomic classification.</title>
        <authorList>
            <person name="Goeker M."/>
        </authorList>
    </citation>
    <scope>NUCLEOTIDE SEQUENCE [LARGE SCALE GENOMIC DNA]</scope>
    <source>
        <strain evidence="8 9">DSM 29661</strain>
    </source>
</reference>
<dbReference type="InterPro" id="IPR050680">
    <property type="entry name" value="YpeA/RimI_acetyltransf"/>
</dbReference>
<dbReference type="RefSeq" id="WP_110389648.1">
    <property type="nucleotide sequence ID" value="NZ_QJKI01000002.1"/>
</dbReference>
<dbReference type="Pfam" id="PF00583">
    <property type="entry name" value="Acetyltransf_1"/>
    <property type="match status" value="1"/>
</dbReference>
<evidence type="ECO:0000256" key="1">
    <source>
        <dbReference type="ARBA" id="ARBA00005395"/>
    </source>
</evidence>
<keyword evidence="8" id="KW-0689">Ribosomal protein</keyword>
<evidence type="ECO:0000313" key="8">
    <source>
        <dbReference type="EMBL" id="PXX81346.1"/>
    </source>
</evidence>
<keyword evidence="8" id="KW-0687">Ribonucleoprotein</keyword>
<dbReference type="EC" id="2.3.1.266" evidence="5 6"/>
<keyword evidence="2 5" id="KW-0963">Cytoplasm</keyword>
<dbReference type="PANTHER" id="PTHR43420:SF51">
    <property type="entry name" value="PEPTIDYL-LYSINE N-ACETYLTRANSFERASE YIAC"/>
    <property type="match status" value="1"/>
</dbReference>
<keyword evidence="3 5" id="KW-0808">Transferase</keyword>
<name>A0A318L0A4_9NEIS</name>
<dbReference type="InterPro" id="IPR006464">
    <property type="entry name" value="AcTrfase_RimI/Ard1"/>
</dbReference>
<sequence>MSAIKVLTAEHAVELAALAAHVADYPWRAAQFVDSCAAGHQLLGLRDGAGVLLGFAVWSQVLDEAELLDIGVAPTARRQGLGARLLAEVIAAARAAGATRLMLEVRAGNQAAQALYQRAGFVVTGRRKGYYPAPDGREDACLMDKPLGDGHD</sequence>
<dbReference type="PROSITE" id="PS51186">
    <property type="entry name" value="GNAT"/>
    <property type="match status" value="1"/>
</dbReference>
<dbReference type="InterPro" id="IPR016181">
    <property type="entry name" value="Acyl_CoA_acyltransferase"/>
</dbReference>
<accession>A0A318L0A4</accession>
<dbReference type="GO" id="GO:0005737">
    <property type="term" value="C:cytoplasm"/>
    <property type="evidence" value="ECO:0007669"/>
    <property type="project" value="UniProtKB-SubCell"/>
</dbReference>
<keyword evidence="9" id="KW-1185">Reference proteome</keyword>
<dbReference type="GO" id="GO:0008999">
    <property type="term" value="F:protein-N-terminal-alanine acetyltransferase activity"/>
    <property type="evidence" value="ECO:0007669"/>
    <property type="project" value="UniProtKB-UniRule"/>
</dbReference>
<dbReference type="InterPro" id="IPR000182">
    <property type="entry name" value="GNAT_dom"/>
</dbReference>
<evidence type="ECO:0000256" key="6">
    <source>
        <dbReference type="RuleBase" id="RU363094"/>
    </source>
</evidence>
<comment type="similarity">
    <text evidence="1 5 6">Belongs to the acetyltransferase family. RimI subfamily.</text>
</comment>
<dbReference type="GO" id="GO:0005840">
    <property type="term" value="C:ribosome"/>
    <property type="evidence" value="ECO:0007669"/>
    <property type="project" value="UniProtKB-KW"/>
</dbReference>
<protein>
    <recommendedName>
        <fullName evidence="5 6">[Ribosomal protein bS18]-alanine N-acetyltransferase</fullName>
        <ecNumber evidence="5 6">2.3.1.266</ecNumber>
    </recommendedName>
</protein>
<dbReference type="PANTHER" id="PTHR43420">
    <property type="entry name" value="ACETYLTRANSFERASE"/>
    <property type="match status" value="1"/>
</dbReference>
<evidence type="ECO:0000256" key="3">
    <source>
        <dbReference type="ARBA" id="ARBA00022679"/>
    </source>
</evidence>
<keyword evidence="4 5" id="KW-0012">Acyltransferase</keyword>